<name>A0ACA9K8N4_9GLOM</name>
<dbReference type="Proteomes" id="UP000789920">
    <property type="component" value="Unassembled WGS sequence"/>
</dbReference>
<proteinExistence type="predicted"/>
<accession>A0ACA9K8N4</accession>
<sequence>MIKIVESKDIIKNSINLIWKTTERSVVTVTFNRQLHLATISLDNRINTTLNLETPRVVLIKEDISSKIINKHAGSIMIEDVQPYYRSKPEANNWNREFAKGERVASHGEAGEQRLKQLVNYDYWNIRQHPKLKTIGYILFMDNESSYKVTFSWSQTELKENDHIFQCGTASCKFVADSGEFSELPAVTQTNQVTPQQALNPLQVHDVDSSKNILNNISSQRSY</sequence>
<dbReference type="EMBL" id="CAJVQC010000048">
    <property type="protein sequence ID" value="CAG8459065.1"/>
    <property type="molecule type" value="Genomic_DNA"/>
</dbReference>
<reference evidence="1" key="1">
    <citation type="submission" date="2021-06" db="EMBL/GenBank/DDBJ databases">
        <authorList>
            <person name="Kallberg Y."/>
            <person name="Tangrot J."/>
            <person name="Rosling A."/>
        </authorList>
    </citation>
    <scope>NUCLEOTIDE SEQUENCE</scope>
    <source>
        <strain evidence="1">MA461A</strain>
    </source>
</reference>
<protein>
    <submittedName>
        <fullName evidence="1">26620_t:CDS:1</fullName>
    </submittedName>
</protein>
<feature type="non-terminal residue" evidence="1">
    <location>
        <position position="1"/>
    </location>
</feature>
<gene>
    <name evidence="1" type="ORF">RPERSI_LOCUS74</name>
</gene>
<evidence type="ECO:0000313" key="2">
    <source>
        <dbReference type="Proteomes" id="UP000789920"/>
    </source>
</evidence>
<feature type="non-terminal residue" evidence="1">
    <location>
        <position position="223"/>
    </location>
</feature>
<evidence type="ECO:0000313" key="1">
    <source>
        <dbReference type="EMBL" id="CAG8459065.1"/>
    </source>
</evidence>
<organism evidence="1 2">
    <name type="scientific">Racocetra persica</name>
    <dbReference type="NCBI Taxonomy" id="160502"/>
    <lineage>
        <taxon>Eukaryota</taxon>
        <taxon>Fungi</taxon>
        <taxon>Fungi incertae sedis</taxon>
        <taxon>Mucoromycota</taxon>
        <taxon>Glomeromycotina</taxon>
        <taxon>Glomeromycetes</taxon>
        <taxon>Diversisporales</taxon>
        <taxon>Gigasporaceae</taxon>
        <taxon>Racocetra</taxon>
    </lineage>
</organism>
<comment type="caution">
    <text evidence="1">The sequence shown here is derived from an EMBL/GenBank/DDBJ whole genome shotgun (WGS) entry which is preliminary data.</text>
</comment>
<keyword evidence="2" id="KW-1185">Reference proteome</keyword>